<dbReference type="RefSeq" id="XP_018260237.1">
    <property type="nucleotide sequence ID" value="XM_018410428.1"/>
</dbReference>
<keyword evidence="4" id="KW-1185">Reference proteome</keyword>
<evidence type="ECO:0000313" key="3">
    <source>
        <dbReference type="EMBL" id="WWC65900.1"/>
    </source>
</evidence>
<organism evidence="2">
    <name type="scientific">Kwoniella dejecticola CBS 10117</name>
    <dbReference type="NCBI Taxonomy" id="1296121"/>
    <lineage>
        <taxon>Eukaryota</taxon>
        <taxon>Fungi</taxon>
        <taxon>Dikarya</taxon>
        <taxon>Basidiomycota</taxon>
        <taxon>Agaricomycotina</taxon>
        <taxon>Tremellomycetes</taxon>
        <taxon>Tremellales</taxon>
        <taxon>Cryptococcaceae</taxon>
        <taxon>Kwoniella</taxon>
    </lineage>
</organism>
<dbReference type="Proteomes" id="UP000078595">
    <property type="component" value="Chromosome 11"/>
</dbReference>
<reference evidence="3" key="2">
    <citation type="submission" date="2013-07" db="EMBL/GenBank/DDBJ databases">
        <authorList>
            <consortium name="The Broad Institute Genome Sequencing Platform"/>
            <person name="Cuomo C."/>
            <person name="Litvintseva A."/>
            <person name="Chen Y."/>
            <person name="Heitman J."/>
            <person name="Sun S."/>
            <person name="Springer D."/>
            <person name="Dromer F."/>
            <person name="Young S.K."/>
            <person name="Zeng Q."/>
            <person name="Gargeya S."/>
            <person name="Fitzgerald M."/>
            <person name="Abouelleil A."/>
            <person name="Alvarado L."/>
            <person name="Berlin A.M."/>
            <person name="Chapman S.B."/>
            <person name="Dewar J."/>
            <person name="Goldberg J."/>
            <person name="Griggs A."/>
            <person name="Gujja S."/>
            <person name="Hansen M."/>
            <person name="Howarth C."/>
            <person name="Imamovic A."/>
            <person name="Larimer J."/>
            <person name="McCowan C."/>
            <person name="Murphy C."/>
            <person name="Pearson M."/>
            <person name="Priest M."/>
            <person name="Roberts A."/>
            <person name="Saif S."/>
            <person name="Shea T."/>
            <person name="Sykes S."/>
            <person name="Wortman J."/>
            <person name="Nusbaum C."/>
            <person name="Birren B."/>
        </authorList>
    </citation>
    <scope>NUCLEOTIDE SEQUENCE</scope>
    <source>
        <strain evidence="3">CBS 10117</strain>
    </source>
</reference>
<dbReference type="GeneID" id="28970853"/>
<evidence type="ECO:0000313" key="2">
    <source>
        <dbReference type="EMBL" id="OBR82395.1"/>
    </source>
</evidence>
<dbReference type="VEuPathDB" id="FungiDB:I303_07154"/>
<dbReference type="EMBL" id="CP144540">
    <property type="protein sequence ID" value="WWC65900.1"/>
    <property type="molecule type" value="Genomic_DNA"/>
</dbReference>
<proteinExistence type="predicted"/>
<dbReference type="AlphaFoldDB" id="A0A1A5ZX57"/>
<feature type="region of interest" description="Disordered" evidence="1">
    <location>
        <begin position="101"/>
        <end position="126"/>
    </location>
</feature>
<protein>
    <submittedName>
        <fullName evidence="2">Uncharacterized protein</fullName>
    </submittedName>
</protein>
<gene>
    <name evidence="2" type="ORF">I303_07154</name>
    <name evidence="3" type="ORF">I303_108522</name>
</gene>
<name>A0A1A5ZX57_9TREE</name>
<evidence type="ECO:0000313" key="4">
    <source>
        <dbReference type="Proteomes" id="UP000078595"/>
    </source>
</evidence>
<dbReference type="EMBL" id="KI894035">
    <property type="protein sequence ID" value="OBR82395.1"/>
    <property type="molecule type" value="Genomic_DNA"/>
</dbReference>
<evidence type="ECO:0000256" key="1">
    <source>
        <dbReference type="SAM" id="MobiDB-lite"/>
    </source>
</evidence>
<sequence>MSIHVVSEPSPGGRLVFGSDQADFTKSVEQNLGLPGGQYMMCTAITDDVATFGVTVEDAWVYHRNRQLMQETSLAQITDTNGHNVPFAKWDMVLTAQVQKSQWPTERQTSKRHTHKAKEGNHGDGWGTIDGDAYAVITDWTVDQESGDGCTFANAYQKWSQYHPSHPQANGLNSLMTHRNSYFTSMPSKCSLVVYTYTGYGYEVNRLSACAEVSLVPVDPTRG</sequence>
<reference evidence="3" key="3">
    <citation type="submission" date="2024-02" db="EMBL/GenBank/DDBJ databases">
        <title>Comparative genomics of Cryptococcus and Kwoniella reveals pathogenesis evolution and contrasting modes of karyotype evolution via chromosome fusion or intercentromeric recombination.</title>
        <authorList>
            <person name="Coelho M.A."/>
            <person name="David-Palma M."/>
            <person name="Shea T."/>
            <person name="Bowers K."/>
            <person name="McGinley-Smith S."/>
            <person name="Mohammad A.W."/>
            <person name="Gnirke A."/>
            <person name="Yurkov A.M."/>
            <person name="Nowrousian M."/>
            <person name="Sun S."/>
            <person name="Cuomo C.A."/>
            <person name="Heitman J."/>
        </authorList>
    </citation>
    <scope>NUCLEOTIDE SEQUENCE</scope>
    <source>
        <strain evidence="3">CBS 10117</strain>
    </source>
</reference>
<reference evidence="2" key="1">
    <citation type="submission" date="2013-07" db="EMBL/GenBank/DDBJ databases">
        <title>The Genome Sequence of Cryptococcus dejecticola CBS10117.</title>
        <authorList>
            <consortium name="The Broad Institute Genome Sequencing Platform"/>
            <person name="Cuomo C."/>
            <person name="Litvintseva A."/>
            <person name="Chen Y."/>
            <person name="Heitman J."/>
            <person name="Sun S."/>
            <person name="Springer D."/>
            <person name="Dromer F."/>
            <person name="Young S.K."/>
            <person name="Zeng Q."/>
            <person name="Gargeya S."/>
            <person name="Fitzgerald M."/>
            <person name="Abouelleil A."/>
            <person name="Alvarado L."/>
            <person name="Berlin A.M."/>
            <person name="Chapman S.B."/>
            <person name="Dewar J."/>
            <person name="Goldberg J."/>
            <person name="Griggs A."/>
            <person name="Gujja S."/>
            <person name="Hansen M."/>
            <person name="Howarth C."/>
            <person name="Imamovic A."/>
            <person name="Larimer J."/>
            <person name="McCowan C."/>
            <person name="Murphy C."/>
            <person name="Pearson M."/>
            <person name="Priest M."/>
            <person name="Roberts A."/>
            <person name="Saif S."/>
            <person name="Shea T."/>
            <person name="Sykes S."/>
            <person name="Wortman J."/>
            <person name="Nusbaum C."/>
            <person name="Birren B."/>
        </authorList>
    </citation>
    <scope>NUCLEOTIDE SEQUENCE [LARGE SCALE GENOMIC DNA]</scope>
    <source>
        <strain evidence="2">CBS 10117</strain>
    </source>
</reference>
<dbReference type="KEGG" id="kdj:28970853"/>
<accession>A0A1A5ZX57</accession>